<protein>
    <submittedName>
        <fullName evidence="2">Uncharacterized protein</fullName>
    </submittedName>
</protein>
<comment type="caution">
    <text evidence="2">The sequence shown here is derived from an EMBL/GenBank/DDBJ whole genome shotgun (WGS) entry which is preliminary data.</text>
</comment>
<proteinExistence type="predicted"/>
<feature type="compositionally biased region" description="Basic and acidic residues" evidence="1">
    <location>
        <begin position="31"/>
        <end position="45"/>
    </location>
</feature>
<feature type="region of interest" description="Disordered" evidence="1">
    <location>
        <begin position="26"/>
        <end position="52"/>
    </location>
</feature>
<dbReference type="EMBL" id="SRLO01000632">
    <property type="protein sequence ID" value="TNN50043.1"/>
    <property type="molecule type" value="Genomic_DNA"/>
</dbReference>
<keyword evidence="3" id="KW-1185">Reference proteome</keyword>
<organism evidence="2 3">
    <name type="scientific">Liparis tanakae</name>
    <name type="common">Tanaka's snailfish</name>
    <dbReference type="NCBI Taxonomy" id="230148"/>
    <lineage>
        <taxon>Eukaryota</taxon>
        <taxon>Metazoa</taxon>
        <taxon>Chordata</taxon>
        <taxon>Craniata</taxon>
        <taxon>Vertebrata</taxon>
        <taxon>Euteleostomi</taxon>
        <taxon>Actinopterygii</taxon>
        <taxon>Neopterygii</taxon>
        <taxon>Teleostei</taxon>
        <taxon>Neoteleostei</taxon>
        <taxon>Acanthomorphata</taxon>
        <taxon>Eupercaria</taxon>
        <taxon>Perciformes</taxon>
        <taxon>Cottioidei</taxon>
        <taxon>Cottales</taxon>
        <taxon>Liparidae</taxon>
        <taxon>Liparis</taxon>
    </lineage>
</organism>
<gene>
    <name evidence="2" type="ORF">EYF80_039721</name>
</gene>
<sequence length="264" mass="28238">MEWGGLGNGGNAAPLAELALAQGLTSLLAEPTERSGSDSSRDEPPLRGSQSFPPAAMRRLALFVSPRNSWRAQRKTGQHKEKETGRGGEEVSSQHVFLHSPYPAAAVRTLGSRFSGFGVPSFGLKSLLPFSFSLANSLHPECCLQDKNGIVVRMRSRSRDDVGTWKTVAWQCNKKSCRTCITGRVAPSSGRAAPVQRRWPSSGQKEEAARCKTEIHVSKKSSLNWPVTQAHCGGGASSTHGLPTATLETHTGGIFLKCNGASAD</sequence>
<accession>A0A4Z2GAR1</accession>
<feature type="compositionally biased region" description="Basic and acidic residues" evidence="1">
    <location>
        <begin position="78"/>
        <end position="89"/>
    </location>
</feature>
<evidence type="ECO:0000313" key="2">
    <source>
        <dbReference type="EMBL" id="TNN50043.1"/>
    </source>
</evidence>
<evidence type="ECO:0000313" key="3">
    <source>
        <dbReference type="Proteomes" id="UP000314294"/>
    </source>
</evidence>
<feature type="region of interest" description="Disordered" evidence="1">
    <location>
        <begin position="69"/>
        <end position="93"/>
    </location>
</feature>
<name>A0A4Z2GAR1_9TELE</name>
<evidence type="ECO:0000256" key="1">
    <source>
        <dbReference type="SAM" id="MobiDB-lite"/>
    </source>
</evidence>
<reference evidence="2 3" key="1">
    <citation type="submission" date="2019-03" db="EMBL/GenBank/DDBJ databases">
        <title>First draft genome of Liparis tanakae, snailfish: a comprehensive survey of snailfish specific genes.</title>
        <authorList>
            <person name="Kim W."/>
            <person name="Song I."/>
            <person name="Jeong J.-H."/>
            <person name="Kim D."/>
            <person name="Kim S."/>
            <person name="Ryu S."/>
            <person name="Song J.Y."/>
            <person name="Lee S.K."/>
        </authorList>
    </citation>
    <scope>NUCLEOTIDE SEQUENCE [LARGE SCALE GENOMIC DNA]</scope>
    <source>
        <tissue evidence="2">Muscle</tissue>
    </source>
</reference>
<dbReference type="AlphaFoldDB" id="A0A4Z2GAR1"/>
<dbReference type="Proteomes" id="UP000314294">
    <property type="component" value="Unassembled WGS sequence"/>
</dbReference>